<keyword evidence="1" id="KW-0732">Signal</keyword>
<name>E3HYN4_RHOVT</name>
<gene>
    <name evidence="2" type="ordered locus">Rvan_0493</name>
</gene>
<evidence type="ECO:0000313" key="2">
    <source>
        <dbReference type="EMBL" id="ADP69775.1"/>
    </source>
</evidence>
<protein>
    <submittedName>
        <fullName evidence="2">Uncharacterized protein</fullName>
    </submittedName>
</protein>
<accession>E3HYN4</accession>
<dbReference type="STRING" id="648757.Rvan_0493"/>
<reference evidence="3" key="1">
    <citation type="journal article" date="2011" name="J. Bacteriol.">
        <title>Genome sequences of eight morphologically diverse alphaproteobacteria.</title>
        <authorList>
            <consortium name="US DOE Joint Genome Institute"/>
            <person name="Brown P.J."/>
            <person name="Kysela D.T."/>
            <person name="Buechlein A."/>
            <person name="Hemmerich C."/>
            <person name="Brun Y.V."/>
        </authorList>
    </citation>
    <scope>NUCLEOTIDE SEQUENCE [LARGE SCALE GENOMIC DNA]</scope>
    <source>
        <strain evidence="3">ATCC 17100 / ATH 3.1.1 / DSM 162 / LMG 4299</strain>
    </source>
</reference>
<dbReference type="PANTHER" id="PTHR30006">
    <property type="entry name" value="THIAMINE-BINDING PERIPLASMIC PROTEIN-RELATED"/>
    <property type="match status" value="1"/>
</dbReference>
<dbReference type="PANTHER" id="PTHR30006:SF2">
    <property type="entry name" value="ABC TRANSPORTER SUBSTRATE-BINDING PROTEIN"/>
    <property type="match status" value="1"/>
</dbReference>
<keyword evidence="3" id="KW-1185">Reference proteome</keyword>
<dbReference type="EMBL" id="CP002292">
    <property type="protein sequence ID" value="ADP69775.1"/>
    <property type="molecule type" value="Genomic_DNA"/>
</dbReference>
<sequence>MLDALDEEPVFPEEDDARVRRRLDYLARPYPPLQREMRRSIHLLLRDEHRRSGLEAAWYVARVGPAQPYDDIAEATDPDTIPALISDPGLGGIARQPFVERWLDTGVFEQRQQVFARRDFTEAGFADPTGLFQVDGAGSWVILVDKTRLAGRPIPRSWEDLLHPQWQGDILSSGQNGVVLALLLVNLAQDFGLDGMRAFARNVREVRGGAAMARYVGTDDPRSAAICVLPNFWAHTVVRRDRSELVWPREGAYAPPILRLKKSETTPAANFIEAYITGREWAARMESARCFSVRDDVPAEPPGGALRWIGWERARSLDFTYIRETLVAAYLKERTP</sequence>
<dbReference type="SUPFAM" id="SSF53850">
    <property type="entry name" value="Periplasmic binding protein-like II"/>
    <property type="match status" value="1"/>
</dbReference>
<evidence type="ECO:0000256" key="1">
    <source>
        <dbReference type="ARBA" id="ARBA00022729"/>
    </source>
</evidence>
<dbReference type="OrthoDB" id="9766989at2"/>
<dbReference type="Proteomes" id="UP000001399">
    <property type="component" value="Chromosome"/>
</dbReference>
<dbReference type="RefSeq" id="WP_013418179.1">
    <property type="nucleotide sequence ID" value="NC_014664.1"/>
</dbReference>
<dbReference type="HOGENOM" id="CLU_055408_0_0_5"/>
<dbReference type="Pfam" id="PF13343">
    <property type="entry name" value="SBP_bac_6"/>
    <property type="match status" value="1"/>
</dbReference>
<proteinExistence type="predicted"/>
<dbReference type="Gene3D" id="3.40.190.10">
    <property type="entry name" value="Periplasmic binding protein-like II"/>
    <property type="match status" value="2"/>
</dbReference>
<organism evidence="2 3">
    <name type="scientific">Rhodomicrobium vannielii (strain ATCC 17100 / DSM 162 / LMG 4299 / NCIMB 10020 / ATH 3.1.1)</name>
    <dbReference type="NCBI Taxonomy" id="648757"/>
    <lineage>
        <taxon>Bacteria</taxon>
        <taxon>Pseudomonadati</taxon>
        <taxon>Pseudomonadota</taxon>
        <taxon>Alphaproteobacteria</taxon>
        <taxon>Hyphomicrobiales</taxon>
        <taxon>Hyphomicrobiaceae</taxon>
        <taxon>Rhodomicrobium</taxon>
    </lineage>
</organism>
<dbReference type="KEGG" id="rva:Rvan_0493"/>
<dbReference type="AlphaFoldDB" id="E3HYN4"/>
<dbReference type="eggNOG" id="COG1840">
    <property type="taxonomic scope" value="Bacteria"/>
</dbReference>
<evidence type="ECO:0000313" key="3">
    <source>
        <dbReference type="Proteomes" id="UP000001399"/>
    </source>
</evidence>